<feature type="active site" description="Nucleophile" evidence="4">
    <location>
        <position position="174"/>
    </location>
</feature>
<comment type="caution">
    <text evidence="6">The sequence shown here is derived from an EMBL/GenBank/DDBJ whole genome shotgun (WGS) entry which is preliminary data.</text>
</comment>
<evidence type="ECO:0000259" key="5">
    <source>
        <dbReference type="PROSITE" id="PS51635"/>
    </source>
</evidence>
<sequence>MRITKIYPSHFIGTKLTFQNSQQWLPFFNSNSKAQKVMLKAITSQQVWQINEEETTLYLAGKLAADNFFVLENFLYYDLNIRQKQMLQLLDNFCRQHFFSGLRFEISSQNKTTALCDWLLDNAFQKVGDSFSRRCHYHTALVLGGGGARGAYQIGVWQALQELKINFSIVTGTSVGALNGGLILLNDQKAARKLWENLSTDQVLQFPAAAADNHALRLLLRQIRSLTMTALKENGASTKPLQQIMTQTFDGEKMLQSPVSLYVCSTRLPDFSEEIYHFQKEDLATAISWLSASASFYPAMKATEIAGKLYIDGGYRNNVPVDVAVKKGATECIVVDVKGPGLTKKYRLPKNVVQLPLSSPWTLGSFLVFDPGRSKTNLRLGYLETMKYFNRYLGFWYTFIPEETADFNIYWRKFCQQLRQQQHPLWQLIKSQAFWRKLRHTYGKEVAFEVAGLALVELSGVWADILPTEIFTKKEFITQVKEVSRGHKEELNATLSVAEWLNLYRKRLFAWSDARLFFSFLQVSQLSFTVPQILWENFAVSLVAAEFSKFLWQTETK</sequence>
<organism evidence="6 7">
    <name type="scientific">Enterococcus canintestini</name>
    <dbReference type="NCBI Taxonomy" id="317010"/>
    <lineage>
        <taxon>Bacteria</taxon>
        <taxon>Bacillati</taxon>
        <taxon>Bacillota</taxon>
        <taxon>Bacilli</taxon>
        <taxon>Lactobacillales</taxon>
        <taxon>Enterococcaceae</taxon>
        <taxon>Enterococcus</taxon>
    </lineage>
</organism>
<dbReference type="STRING" id="317010.RU96_GL000667"/>
<dbReference type="Proteomes" id="UP000182835">
    <property type="component" value="Unassembled WGS sequence"/>
</dbReference>
<dbReference type="PANTHER" id="PTHR14226">
    <property type="entry name" value="NEUROPATHY TARGET ESTERASE/SWISS CHEESE D.MELANOGASTER"/>
    <property type="match status" value="1"/>
</dbReference>
<reference evidence="6 7" key="1">
    <citation type="submission" date="2014-12" db="EMBL/GenBank/DDBJ databases">
        <title>Draft genome sequences of 29 type strains of Enterococci.</title>
        <authorList>
            <person name="Zhong Z."/>
            <person name="Sun Z."/>
            <person name="Liu W."/>
            <person name="Zhang W."/>
            <person name="Zhang H."/>
        </authorList>
    </citation>
    <scope>NUCLEOTIDE SEQUENCE [LARGE SCALE GENOMIC DNA]</scope>
    <source>
        <strain evidence="6 7">DSM 21207</strain>
    </source>
</reference>
<proteinExistence type="predicted"/>
<feature type="short sequence motif" description="DGA/G" evidence="4">
    <location>
        <begin position="312"/>
        <end position="314"/>
    </location>
</feature>
<dbReference type="EMBL" id="JXKG01000014">
    <property type="protein sequence ID" value="OJG14754.1"/>
    <property type="molecule type" value="Genomic_DNA"/>
</dbReference>
<dbReference type="InterPro" id="IPR050301">
    <property type="entry name" value="NTE"/>
</dbReference>
<protein>
    <recommendedName>
        <fullName evidence="5">PNPLA domain-containing protein</fullName>
    </recommendedName>
</protein>
<evidence type="ECO:0000256" key="3">
    <source>
        <dbReference type="ARBA" id="ARBA00023098"/>
    </source>
</evidence>
<dbReference type="CDD" id="cd07209">
    <property type="entry name" value="Pat_hypo_Ecoli_Z1214_like"/>
    <property type="match status" value="1"/>
</dbReference>
<keyword evidence="3 4" id="KW-0443">Lipid metabolism</keyword>
<dbReference type="InterPro" id="IPR002641">
    <property type="entry name" value="PNPLA_dom"/>
</dbReference>
<feature type="short sequence motif" description="GXGXXG" evidence="4">
    <location>
        <begin position="145"/>
        <end position="150"/>
    </location>
</feature>
<keyword evidence="2 4" id="KW-0442">Lipid degradation</keyword>
<dbReference type="GO" id="GO:0016042">
    <property type="term" value="P:lipid catabolic process"/>
    <property type="evidence" value="ECO:0007669"/>
    <property type="project" value="UniProtKB-UniRule"/>
</dbReference>
<dbReference type="Pfam" id="PF01734">
    <property type="entry name" value="Patatin"/>
    <property type="match status" value="1"/>
</dbReference>
<feature type="active site" description="Proton acceptor" evidence="4">
    <location>
        <position position="312"/>
    </location>
</feature>
<dbReference type="InterPro" id="IPR016035">
    <property type="entry name" value="Acyl_Trfase/lysoPLipase"/>
</dbReference>
<name>A0A1L8R4R8_9ENTE</name>
<dbReference type="GO" id="GO:0016787">
    <property type="term" value="F:hydrolase activity"/>
    <property type="evidence" value="ECO:0007669"/>
    <property type="project" value="UniProtKB-UniRule"/>
</dbReference>
<evidence type="ECO:0000256" key="1">
    <source>
        <dbReference type="ARBA" id="ARBA00022801"/>
    </source>
</evidence>
<dbReference type="Gene3D" id="3.40.1090.10">
    <property type="entry name" value="Cytosolic phospholipase A2 catalytic domain"/>
    <property type="match status" value="2"/>
</dbReference>
<evidence type="ECO:0000256" key="2">
    <source>
        <dbReference type="ARBA" id="ARBA00022963"/>
    </source>
</evidence>
<dbReference type="PANTHER" id="PTHR14226:SF57">
    <property type="entry name" value="BLR7027 PROTEIN"/>
    <property type="match status" value="1"/>
</dbReference>
<feature type="domain" description="PNPLA" evidence="5">
    <location>
        <begin position="141"/>
        <end position="325"/>
    </location>
</feature>
<feature type="short sequence motif" description="GXSXG" evidence="4">
    <location>
        <begin position="172"/>
        <end position="176"/>
    </location>
</feature>
<dbReference type="OrthoDB" id="9770965at2"/>
<evidence type="ECO:0000313" key="6">
    <source>
        <dbReference type="EMBL" id="OJG14754.1"/>
    </source>
</evidence>
<accession>A0A1L8R4R8</accession>
<dbReference type="AlphaFoldDB" id="A0A1L8R4R8"/>
<gene>
    <name evidence="6" type="ORF">RU96_GL000667</name>
</gene>
<dbReference type="SUPFAM" id="SSF52151">
    <property type="entry name" value="FabD/lysophospholipase-like"/>
    <property type="match status" value="1"/>
</dbReference>
<evidence type="ECO:0000256" key="4">
    <source>
        <dbReference type="PROSITE-ProRule" id="PRU01161"/>
    </source>
</evidence>
<keyword evidence="1 4" id="KW-0378">Hydrolase</keyword>
<dbReference type="RefSeq" id="WP_071865200.1">
    <property type="nucleotide sequence ID" value="NZ_JBHLVQ010000003.1"/>
</dbReference>
<dbReference type="PROSITE" id="PS51635">
    <property type="entry name" value="PNPLA"/>
    <property type="match status" value="1"/>
</dbReference>
<evidence type="ECO:0000313" key="7">
    <source>
        <dbReference type="Proteomes" id="UP000182835"/>
    </source>
</evidence>